<sequence length="1240" mass="144431">MLIQILRQNEGKIEKLQINYFSRHPLILVDKKAQPSANYSIAKDQSFITQQWKYLPLVSFLSLQPSLKDPFDRLFNSHITYNMTQRLKSGIAKYLSRDQSMISPLLSQTFTSFFFDPELTSGNITKNEYITKDGFERKKIQMQTSRYRSGFNFSLIANSFRAQFIPPSPMVTRFRPSGTQQFTSSEQLDAIDRGFQPKSQVERIADSNEKLNEQGKIALSKYTRNSSPLSSSYVPPIQTYQLVEPTNKDKNQLQINESNINDKRRQGRSQSIGSGQDDSEGAAIRALALFNMQQEKEQKQMKMEDKEEIENDAQQYDDEKAMRIIGEKLKRGKQNMFKDEIAKTLLHQNEISAVLDTDPFINSPLAPPNVNSNFKQINDKNRTYLLPSGQNDFNEKKNIFMNILLGDDEDDHNKDNNTNNPQSFQPQNKQSTIRMNKDSIDEVIQSAILLLGIIGFNLSIKSSQQQNQSKQTQDSFEDLDDEQVFRPPYSTQRIIPLPFTPFYVDMNQQITNEVAFQGSLFSQHVIDTIIYQWIQIEQQKHYKDRFDAPEGIYLPITDRKREFDQLWTVSSIAEEEQTQEENILKEEQQKQNYHRNENYNVIDKQITPKQQQKQQQTEPKDISENSFNIHDLSPHDSLSKRAESVQSSIQSSLNLFHYSKFPLGFFLQGSSVGLRQLYDWGTSFSSPRCFDLALLDQMASVVCSEPHIEFRFTEGNTEELEMEFGDVDKLSAKEAENRIAEIQKQIDLLRIKVKIYKSRKDQRSQQKLDIQIPFSDYDNQNPFSPQTRSPVSEKYGSLMQYNSSNYNRRTMDIPLQYQNQHEQYIEEEEYGLFAEPQDPFSQGDNSASPKPDNILYERQRMASVEVVRSTRTNLNDQQTSGLVREASKKSSMLYNKSFGEAIQEDYLPEDKDEIIKSQLEPIQDLNNEFDPFTSPKLNNQDQNKNSDQKLNQYFFPSYSNDNKQLESDETSRQEQQTPTRIQPQDPDSNTQSPIKISPNKSEQENGFLQSNANIVLQKYDRETLPKFRNIPPLVLNQANTANIHFRNNSYDVRRTIKDLNQLELDKTQPKLDEQKKVQKTPRQHIHHHNKRKSMILPRSSSRDQDNQQGESQYADRYADIDKVIDEYIEMKNTIGEQSNIYVRGAQSSRQRKRRNQGRDDNGMNKRSQQRSHSKSPLQIHSQLHSKQNEDKKKQYKKDSSSEGDELDISEERRLEKRALKISRMMKRLEQKDEDFIGKKK</sequence>
<feature type="region of interest" description="Disordered" evidence="2">
    <location>
        <begin position="406"/>
        <end position="432"/>
    </location>
</feature>
<evidence type="ECO:0000256" key="1">
    <source>
        <dbReference type="SAM" id="Coils"/>
    </source>
</evidence>
<comment type="caution">
    <text evidence="3">The sequence shown here is derived from an EMBL/GenBank/DDBJ whole genome shotgun (WGS) entry which is preliminary data.</text>
</comment>
<dbReference type="EMBL" id="SNRW01000274">
    <property type="protein sequence ID" value="KAA6402189.1"/>
    <property type="molecule type" value="Genomic_DNA"/>
</dbReference>
<organism evidence="3 4">
    <name type="scientific">Streblomastix strix</name>
    <dbReference type="NCBI Taxonomy" id="222440"/>
    <lineage>
        <taxon>Eukaryota</taxon>
        <taxon>Metamonada</taxon>
        <taxon>Preaxostyla</taxon>
        <taxon>Oxymonadida</taxon>
        <taxon>Streblomastigidae</taxon>
        <taxon>Streblomastix</taxon>
    </lineage>
</organism>
<feature type="compositionally biased region" description="Polar residues" evidence="2">
    <location>
        <begin position="973"/>
        <end position="1007"/>
    </location>
</feature>
<feature type="compositionally biased region" description="Polar residues" evidence="2">
    <location>
        <begin position="1139"/>
        <end position="1148"/>
    </location>
</feature>
<evidence type="ECO:0000313" key="3">
    <source>
        <dbReference type="EMBL" id="KAA6402189.1"/>
    </source>
</evidence>
<feature type="compositionally biased region" description="Basic and acidic residues" evidence="2">
    <location>
        <begin position="1186"/>
        <end position="1200"/>
    </location>
</feature>
<feature type="region of interest" description="Disordered" evidence="2">
    <location>
        <begin position="1067"/>
        <end position="1116"/>
    </location>
</feature>
<proteinExistence type="predicted"/>
<evidence type="ECO:0000256" key="2">
    <source>
        <dbReference type="SAM" id="MobiDB-lite"/>
    </source>
</evidence>
<name>A0A5J4X6Q1_9EUKA</name>
<feature type="compositionally biased region" description="Polar residues" evidence="2">
    <location>
        <begin position="1174"/>
        <end position="1184"/>
    </location>
</feature>
<feature type="compositionally biased region" description="Basic residues" evidence="2">
    <location>
        <begin position="1077"/>
        <end position="1093"/>
    </location>
</feature>
<feature type="compositionally biased region" description="Basic and acidic residues" evidence="2">
    <location>
        <begin position="1067"/>
        <end position="1076"/>
    </location>
</feature>
<feature type="compositionally biased region" description="Low complexity" evidence="2">
    <location>
        <begin position="602"/>
        <end position="617"/>
    </location>
</feature>
<feature type="region of interest" description="Disordered" evidence="2">
    <location>
        <begin position="602"/>
        <end position="629"/>
    </location>
</feature>
<dbReference type="AlphaFoldDB" id="A0A5J4X6Q1"/>
<feature type="coiled-coil region" evidence="1">
    <location>
        <begin position="289"/>
        <end position="319"/>
    </location>
</feature>
<feature type="region of interest" description="Disordered" evidence="2">
    <location>
        <begin position="925"/>
        <end position="1007"/>
    </location>
</feature>
<feature type="region of interest" description="Disordered" evidence="2">
    <location>
        <begin position="766"/>
        <end position="791"/>
    </location>
</feature>
<feature type="coiled-coil region" evidence="1">
    <location>
        <begin position="732"/>
        <end position="759"/>
    </location>
</feature>
<feature type="compositionally biased region" description="Polar residues" evidence="2">
    <location>
        <begin position="777"/>
        <end position="790"/>
    </location>
</feature>
<feature type="compositionally biased region" description="Basic and acidic residues" evidence="2">
    <location>
        <begin position="963"/>
        <end position="972"/>
    </location>
</feature>
<feature type="region of interest" description="Disordered" evidence="2">
    <location>
        <begin position="1139"/>
        <end position="1210"/>
    </location>
</feature>
<accession>A0A5J4X6Q1</accession>
<gene>
    <name evidence="3" type="ORF">EZS28_002284</name>
</gene>
<protein>
    <submittedName>
        <fullName evidence="3">Uncharacterized protein</fullName>
    </submittedName>
</protein>
<keyword evidence="1" id="KW-0175">Coiled coil</keyword>
<evidence type="ECO:0000313" key="4">
    <source>
        <dbReference type="Proteomes" id="UP000324800"/>
    </source>
</evidence>
<feature type="compositionally biased region" description="Polar residues" evidence="2">
    <location>
        <begin position="416"/>
        <end position="432"/>
    </location>
</feature>
<dbReference type="Proteomes" id="UP000324800">
    <property type="component" value="Unassembled WGS sequence"/>
</dbReference>
<feature type="compositionally biased region" description="Low complexity" evidence="2">
    <location>
        <begin position="936"/>
        <end position="952"/>
    </location>
</feature>
<feature type="region of interest" description="Disordered" evidence="2">
    <location>
        <begin position="257"/>
        <end position="279"/>
    </location>
</feature>
<reference evidence="3 4" key="1">
    <citation type="submission" date="2019-03" db="EMBL/GenBank/DDBJ databases">
        <title>Single cell metagenomics reveals metabolic interactions within the superorganism composed of flagellate Streblomastix strix and complex community of Bacteroidetes bacteria on its surface.</title>
        <authorList>
            <person name="Treitli S.C."/>
            <person name="Kolisko M."/>
            <person name="Husnik F."/>
            <person name="Keeling P."/>
            <person name="Hampl V."/>
        </authorList>
    </citation>
    <scope>NUCLEOTIDE SEQUENCE [LARGE SCALE GENOMIC DNA]</scope>
    <source>
        <strain evidence="3">ST1C</strain>
    </source>
</reference>